<protein>
    <submittedName>
        <fullName evidence="3">Mg-chelatase subunit ChlD</fullName>
    </submittedName>
</protein>
<feature type="compositionally biased region" description="Low complexity" evidence="1">
    <location>
        <begin position="357"/>
        <end position="374"/>
    </location>
</feature>
<feature type="region of interest" description="Disordered" evidence="1">
    <location>
        <begin position="405"/>
        <end position="445"/>
    </location>
</feature>
<evidence type="ECO:0000259" key="2">
    <source>
        <dbReference type="PROSITE" id="PS50234"/>
    </source>
</evidence>
<evidence type="ECO:0000313" key="4">
    <source>
        <dbReference type="Proteomes" id="UP000535437"/>
    </source>
</evidence>
<feature type="compositionally biased region" description="Low complexity" evidence="1">
    <location>
        <begin position="296"/>
        <end position="305"/>
    </location>
</feature>
<dbReference type="SMART" id="SM00327">
    <property type="entry name" value="VWA"/>
    <property type="match status" value="1"/>
</dbReference>
<dbReference type="InterPro" id="IPR052989">
    <property type="entry name" value="Mg-chelatase_DI-like"/>
</dbReference>
<name>A0A7Z0KDG8_9MICC</name>
<dbReference type="PANTHER" id="PTHR35023">
    <property type="entry name" value="CHELATASE-RELATED"/>
    <property type="match status" value="1"/>
</dbReference>
<dbReference type="RefSeq" id="WP_179542803.1">
    <property type="nucleotide sequence ID" value="NZ_BAAALL010000007.1"/>
</dbReference>
<reference evidence="3 4" key="1">
    <citation type="submission" date="2020-07" db="EMBL/GenBank/DDBJ databases">
        <title>Sequencing the genomes of 1000 actinobacteria strains.</title>
        <authorList>
            <person name="Klenk H.-P."/>
        </authorList>
    </citation>
    <scope>NUCLEOTIDE SEQUENCE [LARGE SCALE GENOMIC DNA]</scope>
    <source>
        <strain evidence="3 4">DSM 15475</strain>
    </source>
</reference>
<keyword evidence="4" id="KW-1185">Reference proteome</keyword>
<dbReference type="CDD" id="cd00198">
    <property type="entry name" value="vWFA"/>
    <property type="match status" value="1"/>
</dbReference>
<sequence>MRGQALPGDPRRLQRRPDRITSLASALGGDALPAIEVPLQLVMTAWEAGAACGVLCTGDALLAEAAFRRLLPAADASIGHASMMTAEQIAALDSPRLLAMAADLEDVPPALLRRCTAILRFTGTTSPLDRADRADRLDRADRADWAGQARAVDDDEPGAGTSDALAARVVSLLARADCHDHALDAAATHLAAGLAEQVGVDHALALVEAVVAVPRQVARGSSDDLAEEASSCTPEDGSAPDQGTVEEEPSAEQAPGSGPSPDVDQPSEPDAQPGDDEPADLSEASATEEEQPPAPGAGAETAPSAEDPEEIQAAALTEASSPGVPSTPAPADVEGGEQTGEDGVEDADEDADEDSASDCAAAPDSPGPDASSPAGGPGHDDAEALAVDLGELRLDAESLEFSLQAGAGVRPSGMPTTATPPARRDAMARRHHAGRGGSESLSTDRGRMMREVPVERAGGVIAIAPTLRRAARRHAAALGTGQAPATVQSQDLRGVLRRRRGGLHTVVVVDGSSSMGAGGIARAAQEVDELISSSVSRRGAVSMVLASGAAARVLVTRSTSVSRIREAARREPAGGGTPLVHALELAAAMVSEDEPAHRRVVIISDGRPTVGRGGTHLRQEAAVLELEEQLETLMDLCARVSILPVGIASEGGLRRAMAPFRRAGAQVL</sequence>
<proteinExistence type="predicted"/>
<feature type="region of interest" description="Disordered" evidence="1">
    <location>
        <begin position="220"/>
        <end position="382"/>
    </location>
</feature>
<dbReference type="InterPro" id="IPR036465">
    <property type="entry name" value="vWFA_dom_sf"/>
</dbReference>
<dbReference type="Proteomes" id="UP000535437">
    <property type="component" value="Unassembled WGS sequence"/>
</dbReference>
<dbReference type="Pfam" id="PF13519">
    <property type="entry name" value="VWA_2"/>
    <property type="match status" value="1"/>
</dbReference>
<dbReference type="PROSITE" id="PS50234">
    <property type="entry name" value="VWFA"/>
    <property type="match status" value="1"/>
</dbReference>
<gene>
    <name evidence="3" type="ORF">HNR09_003023</name>
</gene>
<evidence type="ECO:0000256" key="1">
    <source>
        <dbReference type="SAM" id="MobiDB-lite"/>
    </source>
</evidence>
<dbReference type="AlphaFoldDB" id="A0A7Z0KDG8"/>
<dbReference type="PANTHER" id="PTHR35023:SF1">
    <property type="entry name" value="MG-PROTOPORPHYRIN IX CHELATASE"/>
    <property type="match status" value="1"/>
</dbReference>
<comment type="caution">
    <text evidence="3">The sequence shown here is derived from an EMBL/GenBank/DDBJ whole genome shotgun (WGS) entry which is preliminary data.</text>
</comment>
<feature type="domain" description="VWFA" evidence="2">
    <location>
        <begin position="504"/>
        <end position="649"/>
    </location>
</feature>
<dbReference type="Gene3D" id="3.40.50.410">
    <property type="entry name" value="von Willebrand factor, type A domain"/>
    <property type="match status" value="1"/>
</dbReference>
<accession>A0A7Z0KDG8</accession>
<dbReference type="EMBL" id="JACCFY010000001">
    <property type="protein sequence ID" value="NYJ79612.1"/>
    <property type="molecule type" value="Genomic_DNA"/>
</dbReference>
<dbReference type="SUPFAM" id="SSF53300">
    <property type="entry name" value="vWA-like"/>
    <property type="match status" value="1"/>
</dbReference>
<dbReference type="InterPro" id="IPR002035">
    <property type="entry name" value="VWF_A"/>
</dbReference>
<evidence type="ECO:0000313" key="3">
    <source>
        <dbReference type="EMBL" id="NYJ79612.1"/>
    </source>
</evidence>
<feature type="compositionally biased region" description="Acidic residues" evidence="1">
    <location>
        <begin position="273"/>
        <end position="291"/>
    </location>
</feature>
<feature type="compositionally biased region" description="Acidic residues" evidence="1">
    <location>
        <begin position="339"/>
        <end position="356"/>
    </location>
</feature>
<organism evidence="3 4">
    <name type="scientific">Nesterenkonia xinjiangensis</name>
    <dbReference type="NCBI Taxonomy" id="225327"/>
    <lineage>
        <taxon>Bacteria</taxon>
        <taxon>Bacillati</taxon>
        <taxon>Actinomycetota</taxon>
        <taxon>Actinomycetes</taxon>
        <taxon>Micrococcales</taxon>
        <taxon>Micrococcaceae</taxon>
        <taxon>Nesterenkonia</taxon>
    </lineage>
</organism>